<protein>
    <submittedName>
        <fullName evidence="4">Uncharacterized protein</fullName>
    </submittedName>
</protein>
<evidence type="ECO:0000313" key="5">
    <source>
        <dbReference type="Proteomes" id="UP000076927"/>
    </source>
</evidence>
<dbReference type="InterPro" id="IPR011990">
    <property type="entry name" value="TPR-like_helical_dom_sf"/>
</dbReference>
<feature type="repeat" description="TPR" evidence="3">
    <location>
        <begin position="118"/>
        <end position="151"/>
    </location>
</feature>
<evidence type="ECO:0000256" key="3">
    <source>
        <dbReference type="PROSITE-ProRule" id="PRU00339"/>
    </source>
</evidence>
<dbReference type="STRING" id="1178515.SY83_18445"/>
<evidence type="ECO:0000313" key="4">
    <source>
        <dbReference type="EMBL" id="ANE47946.1"/>
    </source>
</evidence>
<dbReference type="SUPFAM" id="SSF48452">
    <property type="entry name" value="TPR-like"/>
    <property type="match status" value="1"/>
</dbReference>
<name>A0A172TLV6_9BACL</name>
<sequence>MNGEDYVRKAYERIFHHDFEGAIEAFEKAVTLEPMNASYHYKLSITYSRSGKLAKAREHAMKAIELDSQHDEYLLQIQLLQAKDNVHLAERLVQSETPDLAEAARLLKQAIKLDPLSVEAYVLLAEVKYAQHDVRSAIHYAKEALKTDPANELASALLLQYELWINVNHDSNHH</sequence>
<dbReference type="EMBL" id="CP011388">
    <property type="protein sequence ID" value="ANE47946.1"/>
    <property type="molecule type" value="Genomic_DNA"/>
</dbReference>
<keyword evidence="1" id="KW-0677">Repeat</keyword>
<dbReference type="PATRIC" id="fig|1178515.4.peg.3719"/>
<gene>
    <name evidence="4" type="ORF">SY83_18445</name>
</gene>
<accession>A0A172TLV6</accession>
<dbReference type="PANTHER" id="PTHR44227">
    <property type="match status" value="1"/>
</dbReference>
<dbReference type="RefSeq" id="WP_068609193.1">
    <property type="nucleotide sequence ID" value="NZ_CP011388.1"/>
</dbReference>
<dbReference type="PROSITE" id="PS50005">
    <property type="entry name" value="TPR"/>
    <property type="match status" value="3"/>
</dbReference>
<dbReference type="InterPro" id="IPR019734">
    <property type="entry name" value="TPR_rpt"/>
</dbReference>
<evidence type="ECO:0000256" key="2">
    <source>
        <dbReference type="ARBA" id="ARBA00022803"/>
    </source>
</evidence>
<dbReference type="InterPro" id="IPR052346">
    <property type="entry name" value="O-mannosyl-transferase_TMTC"/>
</dbReference>
<keyword evidence="2 3" id="KW-0802">TPR repeat</keyword>
<dbReference type="SMART" id="SM00028">
    <property type="entry name" value="TPR"/>
    <property type="match status" value="3"/>
</dbReference>
<dbReference type="Gene3D" id="1.25.40.10">
    <property type="entry name" value="Tetratricopeptide repeat domain"/>
    <property type="match status" value="2"/>
</dbReference>
<dbReference type="Proteomes" id="UP000076927">
    <property type="component" value="Chromosome"/>
</dbReference>
<proteinExistence type="predicted"/>
<organism evidence="4 5">
    <name type="scientific">Paenibacillus swuensis</name>
    <dbReference type="NCBI Taxonomy" id="1178515"/>
    <lineage>
        <taxon>Bacteria</taxon>
        <taxon>Bacillati</taxon>
        <taxon>Bacillota</taxon>
        <taxon>Bacilli</taxon>
        <taxon>Bacillales</taxon>
        <taxon>Paenibacillaceae</taxon>
        <taxon>Paenibacillus</taxon>
    </lineage>
</organism>
<feature type="repeat" description="TPR" evidence="3">
    <location>
        <begin position="37"/>
        <end position="70"/>
    </location>
</feature>
<reference evidence="4 5" key="1">
    <citation type="submission" date="2015-01" db="EMBL/GenBank/DDBJ databases">
        <title>Paenibacillus swuensis/DY6/whole genome sequencing.</title>
        <authorList>
            <person name="Kim M.K."/>
            <person name="Srinivasan S."/>
            <person name="Lee J.-J."/>
        </authorList>
    </citation>
    <scope>NUCLEOTIDE SEQUENCE [LARGE SCALE GENOMIC DNA]</scope>
    <source>
        <strain evidence="4 5">DY6</strain>
    </source>
</reference>
<dbReference type="Pfam" id="PF13414">
    <property type="entry name" value="TPR_11"/>
    <property type="match status" value="1"/>
</dbReference>
<dbReference type="AlphaFoldDB" id="A0A172TLV6"/>
<feature type="repeat" description="TPR" evidence="3">
    <location>
        <begin position="3"/>
        <end position="36"/>
    </location>
</feature>
<dbReference type="PANTHER" id="PTHR44227:SF3">
    <property type="entry name" value="PROTEIN O-MANNOSYL-TRANSFERASE TMTC4"/>
    <property type="match status" value="1"/>
</dbReference>
<dbReference type="KEGG" id="pswu:SY83_18445"/>
<dbReference type="OrthoDB" id="2658522at2"/>
<evidence type="ECO:0000256" key="1">
    <source>
        <dbReference type="ARBA" id="ARBA00022737"/>
    </source>
</evidence>
<dbReference type="Pfam" id="PF14559">
    <property type="entry name" value="TPR_19"/>
    <property type="match status" value="1"/>
</dbReference>
<keyword evidence="5" id="KW-1185">Reference proteome</keyword>